<feature type="transmembrane region" description="Helical" evidence="7">
    <location>
        <begin position="464"/>
        <end position="482"/>
    </location>
</feature>
<dbReference type="OrthoDB" id="6612291at2759"/>
<dbReference type="SUPFAM" id="SSF103473">
    <property type="entry name" value="MFS general substrate transporter"/>
    <property type="match status" value="1"/>
</dbReference>
<dbReference type="AlphaFoldDB" id="A0A317V0K1"/>
<dbReference type="GO" id="GO:0016020">
    <property type="term" value="C:membrane"/>
    <property type="evidence" value="ECO:0007669"/>
    <property type="project" value="UniProtKB-SubCell"/>
</dbReference>
<dbReference type="GeneID" id="37067233"/>
<feature type="transmembrane region" description="Helical" evidence="7">
    <location>
        <begin position="336"/>
        <end position="357"/>
    </location>
</feature>
<evidence type="ECO:0000256" key="3">
    <source>
        <dbReference type="ARBA" id="ARBA00022692"/>
    </source>
</evidence>
<dbReference type="Proteomes" id="UP000247233">
    <property type="component" value="Unassembled WGS sequence"/>
</dbReference>
<dbReference type="PROSITE" id="PS50850">
    <property type="entry name" value="MFS"/>
    <property type="match status" value="1"/>
</dbReference>
<dbReference type="InterPro" id="IPR020846">
    <property type="entry name" value="MFS_dom"/>
</dbReference>
<keyword evidence="4 7" id="KW-1133">Transmembrane helix</keyword>
<dbReference type="InterPro" id="IPR005828">
    <property type="entry name" value="MFS_sugar_transport-like"/>
</dbReference>
<comment type="subcellular location">
    <subcellularLocation>
        <location evidence="1">Membrane</location>
        <topology evidence="1">Multi-pass membrane protein</topology>
    </subcellularLocation>
</comment>
<proteinExistence type="inferred from homology"/>
<feature type="transmembrane region" description="Helical" evidence="7">
    <location>
        <begin position="114"/>
        <end position="132"/>
    </location>
</feature>
<feature type="transmembrane region" description="Helical" evidence="7">
    <location>
        <begin position="219"/>
        <end position="240"/>
    </location>
</feature>
<gene>
    <name evidence="9" type="ORF">BO70DRAFT_374883</name>
</gene>
<comment type="similarity">
    <text evidence="2">Belongs to the major facilitator superfamily. Sugar transporter (TC 2.A.1.1) family.</text>
</comment>
<dbReference type="InterPro" id="IPR036259">
    <property type="entry name" value="MFS_trans_sf"/>
</dbReference>
<feature type="transmembrane region" description="Helical" evidence="7">
    <location>
        <begin position="364"/>
        <end position="385"/>
    </location>
</feature>
<feature type="transmembrane region" description="Helical" evidence="7">
    <location>
        <begin position="78"/>
        <end position="102"/>
    </location>
</feature>
<evidence type="ECO:0000256" key="2">
    <source>
        <dbReference type="ARBA" id="ARBA00010992"/>
    </source>
</evidence>
<feature type="transmembrane region" description="Helical" evidence="7">
    <location>
        <begin position="36"/>
        <end position="58"/>
    </location>
</feature>
<comment type="caution">
    <text evidence="9">The sequence shown here is derived from an EMBL/GenBank/DDBJ whole genome shotgun (WGS) entry which is preliminary data.</text>
</comment>
<dbReference type="PANTHER" id="PTHR48022">
    <property type="entry name" value="PLASTIDIC GLUCOSE TRANSPORTER 4"/>
    <property type="match status" value="1"/>
</dbReference>
<accession>A0A317V0K1</accession>
<dbReference type="GO" id="GO:0005351">
    <property type="term" value="F:carbohydrate:proton symporter activity"/>
    <property type="evidence" value="ECO:0007669"/>
    <property type="project" value="TreeGrafter"/>
</dbReference>
<sequence>MERKAPFEEQVSSPATQPSPPPPQSLLSSIKQSPKILCYCVALSSGILLFGYDLVIVGNVSSMPEFQRDFGRRLHGKLIIPSVWLSLWDIASPLGGLFGSLAAGNIQDRLGRRFCLAFASTISAVAVAIAYVSNLPDEIDARRAVFFIGKLVQGFAVHIITCTTQTYMSEILPAILRGPVLAFFPLFTLLGQLIGSVVVYESLDIGGTRGYMNCFISQWPFSALPLLVTLLLPESPTYLIRKERISAARKSLSRLNSTSIEADKNLERLREFIEKEDQEAIGSAAGYRDSLRGIDRRRTMIVVFANLIPSLFGLPLLSKCSYYLQIVGMKPHRSFVFLQVGIALGLVANLLSMWTLTIFGRVPLILASLGVSTFAWLGMGIAGCFPGTVSTWYTGFTMFVIITVCGIGAWPASYAVGAEASSLRLRAKTQGLGWFVTGLSSTVFNLVLPYMFNPDEGNLRAKTGFVFVGFCILGLTGTWFLVPEMKDRMPIEIDDMFEAGTPARRFRNQLSSLHIA</sequence>
<evidence type="ECO:0000313" key="9">
    <source>
        <dbReference type="EMBL" id="PWY65700.1"/>
    </source>
</evidence>
<evidence type="ECO:0000256" key="4">
    <source>
        <dbReference type="ARBA" id="ARBA00022989"/>
    </source>
</evidence>
<evidence type="ECO:0000256" key="7">
    <source>
        <dbReference type="SAM" id="Phobius"/>
    </source>
</evidence>
<dbReference type="EMBL" id="MSFL01000049">
    <property type="protein sequence ID" value="PWY65700.1"/>
    <property type="molecule type" value="Genomic_DNA"/>
</dbReference>
<evidence type="ECO:0000259" key="8">
    <source>
        <dbReference type="PROSITE" id="PS50850"/>
    </source>
</evidence>
<keyword evidence="9" id="KW-0813">Transport</keyword>
<protein>
    <submittedName>
        <fullName evidence="9">Putative sugar transporter</fullName>
    </submittedName>
</protein>
<evidence type="ECO:0000256" key="6">
    <source>
        <dbReference type="SAM" id="MobiDB-lite"/>
    </source>
</evidence>
<feature type="transmembrane region" description="Helical" evidence="7">
    <location>
        <begin position="391"/>
        <end position="410"/>
    </location>
</feature>
<keyword evidence="5 7" id="KW-0472">Membrane</keyword>
<feature type="domain" description="Major facilitator superfamily (MFS) profile" evidence="8">
    <location>
        <begin position="39"/>
        <end position="486"/>
    </location>
</feature>
<name>A0A317V0K1_9EURO</name>
<dbReference type="Pfam" id="PF00083">
    <property type="entry name" value="Sugar_tr"/>
    <property type="match status" value="1"/>
</dbReference>
<dbReference type="FunFam" id="1.20.1250.20:FF:000078">
    <property type="entry name" value="MFS maltose transporter, putative"/>
    <property type="match status" value="1"/>
</dbReference>
<evidence type="ECO:0000256" key="5">
    <source>
        <dbReference type="ARBA" id="ARBA00023136"/>
    </source>
</evidence>
<keyword evidence="3 7" id="KW-0812">Transmembrane</keyword>
<dbReference type="InterPro" id="IPR050360">
    <property type="entry name" value="MFS_Sugar_Transporters"/>
</dbReference>
<evidence type="ECO:0000313" key="10">
    <source>
        <dbReference type="Proteomes" id="UP000247233"/>
    </source>
</evidence>
<feature type="transmembrane region" description="Helical" evidence="7">
    <location>
        <begin position="180"/>
        <end position="199"/>
    </location>
</feature>
<keyword evidence="10" id="KW-1185">Reference proteome</keyword>
<evidence type="ECO:0000256" key="1">
    <source>
        <dbReference type="ARBA" id="ARBA00004141"/>
    </source>
</evidence>
<organism evidence="9 10">
    <name type="scientific">Aspergillus heteromorphus CBS 117.55</name>
    <dbReference type="NCBI Taxonomy" id="1448321"/>
    <lineage>
        <taxon>Eukaryota</taxon>
        <taxon>Fungi</taxon>
        <taxon>Dikarya</taxon>
        <taxon>Ascomycota</taxon>
        <taxon>Pezizomycotina</taxon>
        <taxon>Eurotiomycetes</taxon>
        <taxon>Eurotiomycetidae</taxon>
        <taxon>Eurotiales</taxon>
        <taxon>Aspergillaceae</taxon>
        <taxon>Aspergillus</taxon>
        <taxon>Aspergillus subgen. Circumdati</taxon>
    </lineage>
</organism>
<reference evidence="9 10" key="1">
    <citation type="submission" date="2016-12" db="EMBL/GenBank/DDBJ databases">
        <title>The genomes of Aspergillus section Nigri reveals drivers in fungal speciation.</title>
        <authorList>
            <consortium name="DOE Joint Genome Institute"/>
            <person name="Vesth T.C."/>
            <person name="Nybo J."/>
            <person name="Theobald S."/>
            <person name="Brandl J."/>
            <person name="Frisvad J.C."/>
            <person name="Nielsen K.F."/>
            <person name="Lyhne E.K."/>
            <person name="Kogle M.E."/>
            <person name="Kuo A."/>
            <person name="Riley R."/>
            <person name="Clum A."/>
            <person name="Nolan M."/>
            <person name="Lipzen A."/>
            <person name="Salamov A."/>
            <person name="Henrissat B."/>
            <person name="Wiebenga A."/>
            <person name="De Vries R.P."/>
            <person name="Grigoriev I.V."/>
            <person name="Mortensen U.H."/>
            <person name="Andersen M.R."/>
            <person name="Baker S.E."/>
        </authorList>
    </citation>
    <scope>NUCLEOTIDE SEQUENCE [LARGE SCALE GENOMIC DNA]</scope>
    <source>
        <strain evidence="9 10">CBS 117.55</strain>
    </source>
</reference>
<keyword evidence="9" id="KW-0762">Sugar transport</keyword>
<dbReference type="Gene3D" id="1.20.1250.20">
    <property type="entry name" value="MFS general substrate transporter like domains"/>
    <property type="match status" value="1"/>
</dbReference>
<dbReference type="PANTHER" id="PTHR48022:SF41">
    <property type="entry name" value="MAJOR FACILITATOR SUPERFAMILY (MFS) PROFILE DOMAIN-CONTAINING PROTEIN"/>
    <property type="match status" value="1"/>
</dbReference>
<feature type="region of interest" description="Disordered" evidence="6">
    <location>
        <begin position="1"/>
        <end position="27"/>
    </location>
</feature>
<feature type="transmembrane region" description="Helical" evidence="7">
    <location>
        <begin position="431"/>
        <end position="452"/>
    </location>
</feature>
<feature type="transmembrane region" description="Helical" evidence="7">
    <location>
        <begin position="301"/>
        <end position="324"/>
    </location>
</feature>
<dbReference type="VEuPathDB" id="FungiDB:BO70DRAFT_374883"/>
<feature type="transmembrane region" description="Helical" evidence="7">
    <location>
        <begin position="144"/>
        <end position="168"/>
    </location>
</feature>
<dbReference type="RefSeq" id="XP_025394589.1">
    <property type="nucleotide sequence ID" value="XM_025544996.1"/>
</dbReference>